<dbReference type="InterPro" id="IPR032675">
    <property type="entry name" value="LRR_dom_sf"/>
</dbReference>
<dbReference type="FunFam" id="3.80.10.10:FF:000095">
    <property type="entry name" value="LRR receptor-like serine/threonine-protein kinase GSO1"/>
    <property type="match status" value="1"/>
</dbReference>
<evidence type="ECO:0000256" key="5">
    <source>
        <dbReference type="ARBA" id="ARBA00022527"/>
    </source>
</evidence>
<organism evidence="21 22">
    <name type="scientific">Helianthus annuus</name>
    <name type="common">Common sunflower</name>
    <dbReference type="NCBI Taxonomy" id="4232"/>
    <lineage>
        <taxon>Eukaryota</taxon>
        <taxon>Viridiplantae</taxon>
        <taxon>Streptophyta</taxon>
        <taxon>Embryophyta</taxon>
        <taxon>Tracheophyta</taxon>
        <taxon>Spermatophyta</taxon>
        <taxon>Magnoliopsida</taxon>
        <taxon>eudicotyledons</taxon>
        <taxon>Gunneridae</taxon>
        <taxon>Pentapetalae</taxon>
        <taxon>asterids</taxon>
        <taxon>campanulids</taxon>
        <taxon>Asterales</taxon>
        <taxon>Asteraceae</taxon>
        <taxon>Asteroideae</taxon>
        <taxon>Heliantheae alliance</taxon>
        <taxon>Heliantheae</taxon>
        <taxon>Helianthus</taxon>
    </lineage>
</organism>
<evidence type="ECO:0000256" key="13">
    <source>
        <dbReference type="ARBA" id="ARBA00022782"/>
    </source>
</evidence>
<evidence type="ECO:0000256" key="11">
    <source>
        <dbReference type="ARBA" id="ARBA00022741"/>
    </source>
</evidence>
<dbReference type="GO" id="GO:0033612">
    <property type="term" value="F:receptor serine/threonine kinase binding"/>
    <property type="evidence" value="ECO:0000318"/>
    <property type="project" value="GO_Central"/>
</dbReference>
<dbReference type="Pfam" id="PF08263">
    <property type="entry name" value="LRRNT_2"/>
    <property type="match status" value="1"/>
</dbReference>
<keyword evidence="6" id="KW-0433">Leucine-rich repeat</keyword>
<dbReference type="GO" id="GO:0005886">
    <property type="term" value="C:plasma membrane"/>
    <property type="evidence" value="ECO:0007669"/>
    <property type="project" value="UniProtKB-SubCell"/>
</dbReference>
<evidence type="ECO:0000256" key="1">
    <source>
        <dbReference type="ARBA" id="ARBA00004251"/>
    </source>
</evidence>
<dbReference type="FunCoup" id="A0A251SE54">
    <property type="interactions" value="1099"/>
</dbReference>
<keyword evidence="16 18" id="KW-0472">Membrane</keyword>
<keyword evidence="15 18" id="KW-1133">Transmembrane helix</keyword>
<dbReference type="InterPro" id="IPR001611">
    <property type="entry name" value="Leu-rich_rpt"/>
</dbReference>
<comment type="subcellular location">
    <subcellularLocation>
        <location evidence="1">Cell membrane</location>
        <topology evidence="1">Single-pass type I membrane protein</topology>
    </subcellularLocation>
</comment>
<evidence type="ECO:0000313" key="20">
    <source>
        <dbReference type="EMBL" id="KAF5767458.1"/>
    </source>
</evidence>
<dbReference type="SMART" id="SM00369">
    <property type="entry name" value="LRR_TYP"/>
    <property type="match status" value="6"/>
</dbReference>
<keyword evidence="13" id="KW-0221">Differentiation</keyword>
<evidence type="ECO:0000259" key="19">
    <source>
        <dbReference type="PROSITE" id="PS50011"/>
    </source>
</evidence>
<sequence>MYSSDLYSNQRGSSSEILPIFSTPYHTPYNIHLPPYNTTTLPPTSSSFIHSTTNMKNHLLLLPLLIFIVITSTQALSDLEALLKLKSSMLAPPATSGLDDWQPPNPNTTNASTSHCSFSGVTCDENARVTSLIISNVPLYGTIPPEIGFLNQILNLTLVCNQLTGELPAELANLTAVKFVNLSTNSFSGQFPGEIVTGMNKLEVFDVYNNNFRGKLPLEFIKLQKLKTLFLGGNFFSGEIPEEYSEFPYLKNLGLQGNELSGTIPWSLSRLPYLEHLWLGYYNSYSGGLPPEFGSFKSLKLLDVGGSNLSGVIPESLGNLKQLHTLFLQCNNFTGEIPADLSGLRSLKSLDLSNNNLSGAIPESLSELKNLTLLNLFLNHLAGPLPPFIGDYPHLEVLQLWQNNFTLSLPENLGRNGRLKSLDVTGNRLTGTIPEDLCKGGKLEVLILMENYFFGPLPETIGNCKSLTKIRIMKNFFNGTIPASIFSLPLLKMLELDDNYFSGELPSKMYSESLQSVSISNNRITGTIPRAIGGLVNLTTVSLQSNYLTGGIPEELLNLKTLYKINVSGNGLTGEIPASIGSCSELTSVDFSRNELDGEIPRGVLSLLNLNILNISRNKMIGEIPSKLGHMKSLTVLDLSFNRFSGRVPSDGQLKDFNDSVFAGNPDLCSPHVVHCPTVSRLNKRSIQPKFLITIICVILVTSFIVIALIHIRKRKHIEKAKMWKLTAFQRLDFKVDDVIACLKDENVIGKGGAGIVYRGSMPNGVDVAIKRLIGKNHGFDAEIQTLGRIKHRHIVRLLGYVSNQETNLLLYEYMSHGSLGEILHGSKGAHLQWETRYKIGVESAKGLCYLHHDCSPLILHRDVKSTNILLDSDYEAHVADFGLAKFLRDAGGSECMSTIAGSYGYIAPEYAYTLKVDEKTDVYSFGVVLLELIAGKKPVGQFGDGVDIVRWVRETISEIPEPSDAAAVLSVLDSRLHGYILSSVIDMFKIAMMCVEDESTARPTMREVVHMLTNPPLHQPCVLTS</sequence>
<dbReference type="InterPro" id="IPR003591">
    <property type="entry name" value="Leu-rich_rpt_typical-subtyp"/>
</dbReference>
<keyword evidence="11" id="KW-0547">Nucleotide-binding</keyword>
<dbReference type="GO" id="GO:0005524">
    <property type="term" value="F:ATP binding"/>
    <property type="evidence" value="ECO:0007669"/>
    <property type="project" value="UniProtKB-KW"/>
</dbReference>
<dbReference type="PROSITE" id="PS00108">
    <property type="entry name" value="PROTEIN_KINASE_ST"/>
    <property type="match status" value="1"/>
</dbReference>
<evidence type="ECO:0000256" key="9">
    <source>
        <dbReference type="ARBA" id="ARBA00022729"/>
    </source>
</evidence>
<feature type="domain" description="Protein kinase" evidence="19">
    <location>
        <begin position="743"/>
        <end position="1018"/>
    </location>
</feature>
<dbReference type="PROSITE" id="PS51450">
    <property type="entry name" value="LRR"/>
    <property type="match status" value="1"/>
</dbReference>
<dbReference type="PRINTS" id="PR00019">
    <property type="entry name" value="LEURICHRPT"/>
</dbReference>
<evidence type="ECO:0000256" key="7">
    <source>
        <dbReference type="ARBA" id="ARBA00022679"/>
    </source>
</evidence>
<dbReference type="SMART" id="SM00220">
    <property type="entry name" value="S_TKc"/>
    <property type="match status" value="1"/>
</dbReference>
<dbReference type="Gene3D" id="1.10.510.10">
    <property type="entry name" value="Transferase(Phosphotransferase) domain 1"/>
    <property type="match status" value="1"/>
</dbReference>
<keyword evidence="10" id="KW-0677">Repeat</keyword>
<dbReference type="GO" id="GO:0030154">
    <property type="term" value="P:cell differentiation"/>
    <property type="evidence" value="ECO:0007669"/>
    <property type="project" value="UniProtKB-KW"/>
</dbReference>
<dbReference type="InterPro" id="IPR055414">
    <property type="entry name" value="LRR_R13L4/SHOC2-like"/>
</dbReference>
<dbReference type="InterPro" id="IPR000719">
    <property type="entry name" value="Prot_kinase_dom"/>
</dbReference>
<dbReference type="AlphaFoldDB" id="A0A251SE54"/>
<evidence type="ECO:0000256" key="17">
    <source>
        <dbReference type="ARBA" id="ARBA00023180"/>
    </source>
</evidence>
<reference evidence="20 22" key="1">
    <citation type="journal article" date="2017" name="Nature">
        <title>The sunflower genome provides insights into oil metabolism, flowering and Asterid evolution.</title>
        <authorList>
            <person name="Badouin H."/>
            <person name="Gouzy J."/>
            <person name="Grassa C.J."/>
            <person name="Murat F."/>
            <person name="Staton S.E."/>
            <person name="Cottret L."/>
            <person name="Lelandais-Briere C."/>
            <person name="Owens G.L."/>
            <person name="Carrere S."/>
            <person name="Mayjonade B."/>
            <person name="Legrand L."/>
            <person name="Gill N."/>
            <person name="Kane N.C."/>
            <person name="Bowers J.E."/>
            <person name="Hubner S."/>
            <person name="Bellec A."/>
            <person name="Berard A."/>
            <person name="Berges H."/>
            <person name="Blanchet N."/>
            <person name="Boniface M.C."/>
            <person name="Brunel D."/>
            <person name="Catrice O."/>
            <person name="Chaidir N."/>
            <person name="Claudel C."/>
            <person name="Donnadieu C."/>
            <person name="Faraut T."/>
            <person name="Fievet G."/>
            <person name="Helmstetter N."/>
            <person name="King M."/>
            <person name="Knapp S.J."/>
            <person name="Lai Z."/>
            <person name="Le Paslier M.C."/>
            <person name="Lippi Y."/>
            <person name="Lorenzon L."/>
            <person name="Mandel J.R."/>
            <person name="Marage G."/>
            <person name="Marchand G."/>
            <person name="Marquand E."/>
            <person name="Bret-Mestries E."/>
            <person name="Morien E."/>
            <person name="Nambeesan S."/>
            <person name="Nguyen T."/>
            <person name="Pegot-Espagnet P."/>
            <person name="Pouilly N."/>
            <person name="Raftis F."/>
            <person name="Sallet E."/>
            <person name="Schiex T."/>
            <person name="Thomas J."/>
            <person name="Vandecasteele C."/>
            <person name="Vares D."/>
            <person name="Vear F."/>
            <person name="Vautrin S."/>
            <person name="Crespi M."/>
            <person name="Mangin B."/>
            <person name="Burke J.M."/>
            <person name="Salse J."/>
            <person name="Munos S."/>
            <person name="Vincourt P."/>
            <person name="Rieseberg L.H."/>
            <person name="Langlade N.B."/>
        </authorList>
    </citation>
    <scope>NUCLEOTIDE SEQUENCE [LARGE SCALE GENOMIC DNA]</scope>
    <source>
        <strain evidence="22">cv. SF193</strain>
        <tissue evidence="20">Leaves</tissue>
    </source>
</reference>
<reference evidence="20" key="3">
    <citation type="submission" date="2020-06" db="EMBL/GenBank/DDBJ databases">
        <title>Helianthus annuus Genome sequencing and assembly Release 2.</title>
        <authorList>
            <person name="Gouzy J."/>
            <person name="Langlade N."/>
            <person name="Munos S."/>
        </authorList>
    </citation>
    <scope>NUCLEOTIDE SEQUENCE</scope>
    <source>
        <tissue evidence="20">Leaves</tissue>
    </source>
</reference>
<dbReference type="GO" id="GO:0016020">
    <property type="term" value="C:membrane"/>
    <property type="evidence" value="ECO:0000318"/>
    <property type="project" value="GO_Central"/>
</dbReference>
<keyword evidence="21" id="KW-0675">Receptor</keyword>
<protein>
    <recommendedName>
        <fullName evidence="3">non-specific serine/threonine protein kinase</fullName>
        <ecNumber evidence="3">2.7.11.1</ecNumber>
    </recommendedName>
</protein>
<dbReference type="FunFam" id="3.30.200.20:FF:000292">
    <property type="entry name" value="Leucine-rich repeat receptor-like serine/threonine-protein kinase BAM1"/>
    <property type="match status" value="1"/>
</dbReference>
<dbReference type="Gene3D" id="3.30.200.20">
    <property type="entry name" value="Phosphorylase Kinase, domain 1"/>
    <property type="match status" value="1"/>
</dbReference>
<dbReference type="PROSITE" id="PS50011">
    <property type="entry name" value="PROTEIN_KINASE_DOM"/>
    <property type="match status" value="1"/>
</dbReference>
<dbReference type="InParanoid" id="A0A251SE54"/>
<dbReference type="Pfam" id="PF00069">
    <property type="entry name" value="Pkinase"/>
    <property type="match status" value="1"/>
</dbReference>
<dbReference type="PANTHER" id="PTHR48056">
    <property type="entry name" value="LRR RECEPTOR-LIKE SERINE/THREONINE-PROTEIN KINASE-RELATED"/>
    <property type="match status" value="1"/>
</dbReference>
<dbReference type="FunFam" id="1.10.510.10:FF:000201">
    <property type="entry name" value="Leucine-rich repeat receptor-like serine/threonine-protein kinase"/>
    <property type="match status" value="1"/>
</dbReference>
<evidence type="ECO:0000313" key="22">
    <source>
        <dbReference type="Proteomes" id="UP000215914"/>
    </source>
</evidence>
<feature type="transmembrane region" description="Helical" evidence="18">
    <location>
        <begin position="691"/>
        <end position="712"/>
    </location>
</feature>
<dbReference type="GO" id="GO:0006952">
    <property type="term" value="P:defense response"/>
    <property type="evidence" value="ECO:0007669"/>
    <property type="project" value="UniProtKB-ARBA"/>
</dbReference>
<dbReference type="SUPFAM" id="SSF52047">
    <property type="entry name" value="RNI-like"/>
    <property type="match status" value="1"/>
</dbReference>
<proteinExistence type="inferred from homology"/>
<keyword evidence="4" id="KW-1003">Cell membrane</keyword>
<comment type="similarity">
    <text evidence="2">Belongs to the protein kinase superfamily. Ser/Thr protein kinase family.</text>
</comment>
<dbReference type="GO" id="GO:0051707">
    <property type="term" value="P:response to other organism"/>
    <property type="evidence" value="ECO:0007669"/>
    <property type="project" value="UniProtKB-ARBA"/>
</dbReference>
<dbReference type="SUPFAM" id="SSF56112">
    <property type="entry name" value="Protein kinase-like (PK-like)"/>
    <property type="match status" value="1"/>
</dbReference>
<dbReference type="InterPro" id="IPR050647">
    <property type="entry name" value="Plant_LRR-RLKs"/>
</dbReference>
<keyword evidence="9" id="KW-0732">Signal</keyword>
<evidence type="ECO:0000256" key="2">
    <source>
        <dbReference type="ARBA" id="ARBA00008684"/>
    </source>
</evidence>
<evidence type="ECO:0000256" key="6">
    <source>
        <dbReference type="ARBA" id="ARBA00022614"/>
    </source>
</evidence>
<dbReference type="Gramene" id="mRNA:HanXRQr2_Chr14g0624581">
    <property type="protein sequence ID" value="mRNA:HanXRQr2_Chr14g0624581"/>
    <property type="gene ID" value="HanXRQr2_Chr14g0624581"/>
</dbReference>
<dbReference type="SUPFAM" id="SSF52058">
    <property type="entry name" value="L domain-like"/>
    <property type="match status" value="1"/>
</dbReference>
<evidence type="ECO:0000256" key="4">
    <source>
        <dbReference type="ARBA" id="ARBA00022475"/>
    </source>
</evidence>
<dbReference type="Pfam" id="PF13855">
    <property type="entry name" value="LRR_8"/>
    <property type="match status" value="1"/>
</dbReference>
<evidence type="ECO:0000256" key="12">
    <source>
        <dbReference type="ARBA" id="ARBA00022777"/>
    </source>
</evidence>
<dbReference type="EMBL" id="CM007903">
    <property type="protein sequence ID" value="OTF97117.1"/>
    <property type="molecule type" value="Genomic_DNA"/>
</dbReference>
<evidence type="ECO:0000256" key="14">
    <source>
        <dbReference type="ARBA" id="ARBA00022840"/>
    </source>
</evidence>
<dbReference type="EMBL" id="MNCJ02000329">
    <property type="protein sequence ID" value="KAF5767458.1"/>
    <property type="molecule type" value="Genomic_DNA"/>
</dbReference>
<keyword evidence="14" id="KW-0067">ATP-binding</keyword>
<reference evidence="21" key="2">
    <citation type="submission" date="2017-02" db="EMBL/GenBank/DDBJ databases">
        <title>Sunflower complete genome.</title>
        <authorList>
            <person name="Langlade N."/>
            <person name="Munos S."/>
        </authorList>
    </citation>
    <scope>NUCLEOTIDE SEQUENCE [LARGE SCALE GENOMIC DNA]</scope>
    <source>
        <tissue evidence="21">Leaves</tissue>
    </source>
</reference>
<keyword evidence="22" id="KW-1185">Reference proteome</keyword>
<keyword evidence="5" id="KW-0723">Serine/threonine-protein kinase</keyword>
<keyword evidence="8 18" id="KW-0812">Transmembrane</keyword>
<dbReference type="Proteomes" id="UP000215914">
    <property type="component" value="Chromosome 14"/>
</dbReference>
<evidence type="ECO:0000256" key="16">
    <source>
        <dbReference type="ARBA" id="ARBA00023136"/>
    </source>
</evidence>
<dbReference type="InterPro" id="IPR008271">
    <property type="entry name" value="Ser/Thr_kinase_AS"/>
</dbReference>
<dbReference type="OMA" id="IFAGMIH"/>
<evidence type="ECO:0000256" key="8">
    <source>
        <dbReference type="ARBA" id="ARBA00022692"/>
    </source>
</evidence>
<accession>A0A251SE54</accession>
<dbReference type="GO" id="GO:0004674">
    <property type="term" value="F:protein serine/threonine kinase activity"/>
    <property type="evidence" value="ECO:0007669"/>
    <property type="project" value="UniProtKB-KW"/>
</dbReference>
<evidence type="ECO:0000256" key="3">
    <source>
        <dbReference type="ARBA" id="ARBA00012513"/>
    </source>
</evidence>
<dbReference type="Gene3D" id="3.80.10.10">
    <property type="entry name" value="Ribonuclease Inhibitor"/>
    <property type="match status" value="4"/>
</dbReference>
<evidence type="ECO:0000313" key="21">
    <source>
        <dbReference type="EMBL" id="OTF97117.1"/>
    </source>
</evidence>
<dbReference type="PANTHER" id="PTHR48056:SF44">
    <property type="entry name" value="RECEPTOR PROTEIN KINASE CLAVATA1"/>
    <property type="match status" value="1"/>
</dbReference>
<name>A0A251SE54_HELAN</name>
<gene>
    <name evidence="21" type="primary">CLV1</name>
    <name evidence="21" type="ORF">HannXRQ_Chr14g0431061</name>
    <name evidence="20" type="ORF">HanXRQr2_Chr14g0624581</name>
</gene>
<evidence type="ECO:0000256" key="18">
    <source>
        <dbReference type="SAM" id="Phobius"/>
    </source>
</evidence>
<evidence type="ECO:0000256" key="15">
    <source>
        <dbReference type="ARBA" id="ARBA00022989"/>
    </source>
</evidence>
<evidence type="ECO:0000256" key="10">
    <source>
        <dbReference type="ARBA" id="ARBA00022737"/>
    </source>
</evidence>
<keyword evidence="7 20" id="KW-0808">Transferase</keyword>
<dbReference type="Pfam" id="PF23598">
    <property type="entry name" value="LRR_14"/>
    <property type="match status" value="1"/>
</dbReference>
<dbReference type="OrthoDB" id="676979at2759"/>
<dbReference type="FunFam" id="3.80.10.10:FF:000288">
    <property type="entry name" value="LRR receptor-like serine/threonine-protein kinase EFR"/>
    <property type="match status" value="1"/>
</dbReference>
<feature type="transmembrane region" description="Helical" evidence="18">
    <location>
        <begin position="59"/>
        <end position="77"/>
    </location>
</feature>
<dbReference type="EC" id="2.7.11.1" evidence="3"/>
<keyword evidence="17" id="KW-0325">Glycoprotein</keyword>
<dbReference type="Pfam" id="PF00560">
    <property type="entry name" value="LRR_1"/>
    <property type="match status" value="2"/>
</dbReference>
<dbReference type="STRING" id="4232.A0A251SE54"/>
<keyword evidence="12 21" id="KW-0418">Kinase</keyword>
<dbReference type="InterPro" id="IPR011009">
    <property type="entry name" value="Kinase-like_dom_sf"/>
</dbReference>
<dbReference type="InterPro" id="IPR013210">
    <property type="entry name" value="LRR_N_plant-typ"/>
</dbReference>